<evidence type="ECO:0000313" key="1">
    <source>
        <dbReference type="EMBL" id="WQF82656.1"/>
    </source>
</evidence>
<gene>
    <name evidence="1" type="ORF">CDEST_07670</name>
</gene>
<proteinExistence type="predicted"/>
<protein>
    <submittedName>
        <fullName evidence="1">NAD(P)-binding domain superfamily</fullName>
    </submittedName>
</protein>
<dbReference type="GeneID" id="87944173"/>
<dbReference type="EMBL" id="CP137309">
    <property type="protein sequence ID" value="WQF82656.1"/>
    <property type="molecule type" value="Genomic_DNA"/>
</dbReference>
<dbReference type="RefSeq" id="XP_062779880.1">
    <property type="nucleotide sequence ID" value="XM_062923829.1"/>
</dbReference>
<dbReference type="KEGG" id="cdet:87944173"/>
<keyword evidence="2" id="KW-1185">Reference proteome</keyword>
<name>A0AAX4IGZ9_9PEZI</name>
<dbReference type="Proteomes" id="UP001322277">
    <property type="component" value="Chromosome 5"/>
</dbReference>
<sequence length="369" mass="41334">MAVLPSSIIITAATGSVGCRLVPLILSLSHSHPIKLVLPTRNPDRLNELIASTTSSTNTSPYITTAVEQGDIADPVWLGELIASHKVDTVFLNVSGANELTVGLNTFDLFSLPGSSVRHVVYLSMAGDFTAHTVAKEGAIRRVRAAHAAVKLALEQFLLYDGHSTDEGMELPFTWTILGPVMSNDNDLRGKQMMLRHGVFPYPLPSGSRPGPPKVDVADIALGAWRAIEDQGRRFHRRKVTIGTRERYGAEETEKLWSAALDRQIKSRVATCKEDLDDYELELVDFEKLTPGFARDLRLMMESMGTRFCMRGLTDEEYQLQLDLLRREPRSYEAFINETAKKWLQEENHEPKDRTEFSIRHVDELCRTA</sequence>
<dbReference type="InterPro" id="IPR036291">
    <property type="entry name" value="NAD(P)-bd_dom_sf"/>
</dbReference>
<organism evidence="1 2">
    <name type="scientific">Colletotrichum destructivum</name>
    <dbReference type="NCBI Taxonomy" id="34406"/>
    <lineage>
        <taxon>Eukaryota</taxon>
        <taxon>Fungi</taxon>
        <taxon>Dikarya</taxon>
        <taxon>Ascomycota</taxon>
        <taxon>Pezizomycotina</taxon>
        <taxon>Sordariomycetes</taxon>
        <taxon>Hypocreomycetidae</taxon>
        <taxon>Glomerellales</taxon>
        <taxon>Glomerellaceae</taxon>
        <taxon>Colletotrichum</taxon>
        <taxon>Colletotrichum destructivum species complex</taxon>
    </lineage>
</organism>
<dbReference type="Gene3D" id="3.40.50.720">
    <property type="entry name" value="NAD(P)-binding Rossmann-like Domain"/>
    <property type="match status" value="1"/>
</dbReference>
<reference evidence="2" key="1">
    <citation type="journal article" date="2023" name="bioRxiv">
        <title>Complete genome of the Medicago anthracnose fungus, Colletotrichum destructivum, reveals a mini-chromosome-like region within a core chromosome.</title>
        <authorList>
            <person name="Lapalu N."/>
            <person name="Simon A."/>
            <person name="Lu A."/>
            <person name="Plaumann P.-L."/>
            <person name="Amselem J."/>
            <person name="Pigne S."/>
            <person name="Auger A."/>
            <person name="Koch C."/>
            <person name="Dallery J.-F."/>
            <person name="O'Connell R.J."/>
        </authorList>
    </citation>
    <scope>NUCLEOTIDE SEQUENCE [LARGE SCALE GENOMIC DNA]</scope>
    <source>
        <strain evidence="2">CBS 520.97</strain>
    </source>
</reference>
<accession>A0AAX4IGZ9</accession>
<dbReference type="AlphaFoldDB" id="A0AAX4IGZ9"/>
<evidence type="ECO:0000313" key="2">
    <source>
        <dbReference type="Proteomes" id="UP001322277"/>
    </source>
</evidence>
<dbReference type="SUPFAM" id="SSF51735">
    <property type="entry name" value="NAD(P)-binding Rossmann-fold domains"/>
    <property type="match status" value="1"/>
</dbReference>